<dbReference type="EMBL" id="BAAAGG010000002">
    <property type="protein sequence ID" value="GAA0751575.1"/>
    <property type="molecule type" value="Genomic_DNA"/>
</dbReference>
<evidence type="ECO:0000256" key="1">
    <source>
        <dbReference type="SAM" id="SignalP"/>
    </source>
</evidence>
<keyword evidence="3" id="KW-1185">Reference proteome</keyword>
<name>A0ABN1K0U3_9FLAO</name>
<accession>A0ABN1K0U3</accession>
<dbReference type="Proteomes" id="UP001500185">
    <property type="component" value="Unassembled WGS sequence"/>
</dbReference>
<evidence type="ECO:0000313" key="2">
    <source>
        <dbReference type="EMBL" id="GAA0751575.1"/>
    </source>
</evidence>
<feature type="signal peptide" evidence="1">
    <location>
        <begin position="1"/>
        <end position="21"/>
    </location>
</feature>
<sequence length="78" mass="8587">MKKVIFTFSAVAIGFASLAFAPVEKSNDMNTNFVTNSSSSEGCDNFSRTYRDATECWTKSTSDPVELETAQLNVLNSY</sequence>
<proteinExistence type="predicted"/>
<protein>
    <submittedName>
        <fullName evidence="2">Uncharacterized protein</fullName>
    </submittedName>
</protein>
<gene>
    <name evidence="2" type="ORF">GCM10009433_01760</name>
</gene>
<organism evidence="2 3">
    <name type="scientific">Psychroflexus lacisalsi</name>
    <dbReference type="NCBI Taxonomy" id="503928"/>
    <lineage>
        <taxon>Bacteria</taxon>
        <taxon>Pseudomonadati</taxon>
        <taxon>Bacteroidota</taxon>
        <taxon>Flavobacteriia</taxon>
        <taxon>Flavobacteriales</taxon>
        <taxon>Flavobacteriaceae</taxon>
        <taxon>Psychroflexus</taxon>
    </lineage>
</organism>
<feature type="chain" id="PRO_5046372405" evidence="1">
    <location>
        <begin position="22"/>
        <end position="78"/>
    </location>
</feature>
<reference evidence="2 3" key="1">
    <citation type="journal article" date="2019" name="Int. J. Syst. Evol. Microbiol.">
        <title>The Global Catalogue of Microorganisms (GCM) 10K type strain sequencing project: providing services to taxonomists for standard genome sequencing and annotation.</title>
        <authorList>
            <consortium name="The Broad Institute Genomics Platform"/>
            <consortium name="The Broad Institute Genome Sequencing Center for Infectious Disease"/>
            <person name="Wu L."/>
            <person name="Ma J."/>
        </authorList>
    </citation>
    <scope>NUCLEOTIDE SEQUENCE [LARGE SCALE GENOMIC DNA]</scope>
    <source>
        <strain evidence="2 3">JCM 16231</strain>
    </source>
</reference>
<dbReference type="RefSeq" id="WP_224455134.1">
    <property type="nucleotide sequence ID" value="NZ_BAAAGG010000002.1"/>
</dbReference>
<keyword evidence="1" id="KW-0732">Signal</keyword>
<comment type="caution">
    <text evidence="2">The sequence shown here is derived from an EMBL/GenBank/DDBJ whole genome shotgun (WGS) entry which is preliminary data.</text>
</comment>
<evidence type="ECO:0000313" key="3">
    <source>
        <dbReference type="Proteomes" id="UP001500185"/>
    </source>
</evidence>